<name>A0ABY6UMZ1_BIOOC</name>
<keyword evidence="2" id="KW-0378">Hydrolase</keyword>
<dbReference type="InterPro" id="IPR000868">
    <property type="entry name" value="Isochorismatase-like_dom"/>
</dbReference>
<comment type="caution">
    <text evidence="4">The sequence shown here is derived from an EMBL/GenBank/DDBJ whole genome shotgun (WGS) entry which is preliminary data.</text>
</comment>
<evidence type="ECO:0000256" key="1">
    <source>
        <dbReference type="ARBA" id="ARBA00006336"/>
    </source>
</evidence>
<feature type="domain" description="Isochorismatase-like" evidence="3">
    <location>
        <begin position="9"/>
        <end position="199"/>
    </location>
</feature>
<evidence type="ECO:0000313" key="4">
    <source>
        <dbReference type="EMBL" id="VUC32562.1"/>
    </source>
</evidence>
<dbReference type="Pfam" id="PF00857">
    <property type="entry name" value="Isochorismatase"/>
    <property type="match status" value="1"/>
</dbReference>
<dbReference type="InterPro" id="IPR050272">
    <property type="entry name" value="Isochorismatase-like_hydrls"/>
</dbReference>
<reference evidence="4 5" key="1">
    <citation type="submission" date="2019-06" db="EMBL/GenBank/DDBJ databases">
        <authorList>
            <person name="Broberg M."/>
        </authorList>
    </citation>
    <scope>NUCLEOTIDE SEQUENCE [LARGE SCALE GENOMIC DNA]</scope>
</reference>
<evidence type="ECO:0000313" key="5">
    <source>
        <dbReference type="Proteomes" id="UP000766486"/>
    </source>
</evidence>
<dbReference type="PANTHER" id="PTHR43540">
    <property type="entry name" value="PEROXYUREIDOACRYLATE/UREIDOACRYLATE AMIDOHYDROLASE-RELATED"/>
    <property type="match status" value="1"/>
</dbReference>
<proteinExistence type="inferred from homology"/>
<evidence type="ECO:0000259" key="3">
    <source>
        <dbReference type="Pfam" id="PF00857"/>
    </source>
</evidence>
<dbReference type="Gene3D" id="3.40.50.850">
    <property type="entry name" value="Isochorismatase-like"/>
    <property type="match status" value="1"/>
</dbReference>
<organism evidence="4 5">
    <name type="scientific">Bionectria ochroleuca</name>
    <name type="common">Gliocladium roseum</name>
    <dbReference type="NCBI Taxonomy" id="29856"/>
    <lineage>
        <taxon>Eukaryota</taxon>
        <taxon>Fungi</taxon>
        <taxon>Dikarya</taxon>
        <taxon>Ascomycota</taxon>
        <taxon>Pezizomycotina</taxon>
        <taxon>Sordariomycetes</taxon>
        <taxon>Hypocreomycetidae</taxon>
        <taxon>Hypocreales</taxon>
        <taxon>Bionectriaceae</taxon>
        <taxon>Clonostachys</taxon>
    </lineage>
</organism>
<gene>
    <name evidence="4" type="ORF">CLO192961_LOCUS328806</name>
</gene>
<dbReference type="EMBL" id="CABFNS010000851">
    <property type="protein sequence ID" value="VUC32562.1"/>
    <property type="molecule type" value="Genomic_DNA"/>
</dbReference>
<accession>A0ABY6UMZ1</accession>
<dbReference type="Proteomes" id="UP000766486">
    <property type="component" value="Unassembled WGS sequence"/>
</dbReference>
<evidence type="ECO:0000256" key="2">
    <source>
        <dbReference type="ARBA" id="ARBA00022801"/>
    </source>
</evidence>
<dbReference type="SUPFAM" id="SSF52499">
    <property type="entry name" value="Isochorismatase-like hydrolases"/>
    <property type="match status" value="1"/>
</dbReference>
<comment type="similarity">
    <text evidence="1">Belongs to the isochorismatase family.</text>
</comment>
<dbReference type="PANTHER" id="PTHR43540:SF1">
    <property type="entry name" value="ISOCHORISMATASE HYDROLASE"/>
    <property type="match status" value="1"/>
</dbReference>
<dbReference type="InterPro" id="IPR036380">
    <property type="entry name" value="Isochorismatase-like_sf"/>
</dbReference>
<keyword evidence="5" id="KW-1185">Reference proteome</keyword>
<protein>
    <recommendedName>
        <fullName evidence="3">Isochorismatase-like domain-containing protein</fullName>
    </recommendedName>
</protein>
<sequence>MKPATVTKTALLLIDIQEAFRHPTFWGTSRSTPSFESNVAKLLQAVRKYNAAHQQQPIAIFHVHHHSEGLSSPLNPLNQLPGTSIYGASPQSCAMPVEGEPVITKHVNSALIGTGLEAQLRSFGAQQLIVSGLTTDHCVSTTVRMMANLKILAEPHDDNGIILLRDATATWARGEFDPETVHAVSLASLNEEFASVYETSDVIKAVIETL</sequence>